<name>A0ABX0H443_9ACTN</name>
<dbReference type="PANTHER" id="PTHR30404:SF0">
    <property type="entry name" value="N-ACETYLMURAMOYL-L-ALANINE AMIDASE AMIC"/>
    <property type="match status" value="1"/>
</dbReference>
<organism evidence="3 4">
    <name type="scientific">Motilibacter deserti</name>
    <dbReference type="NCBI Taxonomy" id="2714956"/>
    <lineage>
        <taxon>Bacteria</taxon>
        <taxon>Bacillati</taxon>
        <taxon>Actinomycetota</taxon>
        <taxon>Actinomycetes</taxon>
        <taxon>Motilibacterales</taxon>
        <taxon>Motilibacteraceae</taxon>
        <taxon>Motilibacter</taxon>
    </lineage>
</organism>
<dbReference type="Pfam" id="PF01520">
    <property type="entry name" value="Amidase_3"/>
    <property type="match status" value="1"/>
</dbReference>
<keyword evidence="4" id="KW-1185">Reference proteome</keyword>
<sequence>MTQLLRLGSKGPAVAEIRQKLTRLGLLADVPAPSSGAEARIAGLEAAEFDAPVDAAVRAFQQQRGVTVDGIVGPQTYRALDEARWRLGDRILTHAVSHLLAGDDVVALQQRLLELGFDCGRVDGIFGRRTESALREFQRNVGLVPDGTCGPKTFKALDRLSRTVRGGRPDALREDLDIASRGPRLSGKVVVIDPGHGGADRGAAAGALDEASVVEDLAARVEGRLTATGVVAYLSRGADWEVDEAGRAAFANGLQADLLISLHVDASPNPLASGVATYYYGVVRRGSVSAVGERFAGLVQREIVARTDLLDCRVHAKTWDLLRLTRMPAVRIEVGYLSNPGDAAKLSDPAFRDTVAEAIVVAVQRLYLAQEDDAPTGTLRLDELLPSSSA</sequence>
<evidence type="ECO:0000259" key="2">
    <source>
        <dbReference type="SMART" id="SM00646"/>
    </source>
</evidence>
<dbReference type="InterPro" id="IPR036366">
    <property type="entry name" value="PGBDSf"/>
</dbReference>
<proteinExistence type="predicted"/>
<dbReference type="RefSeq" id="WP_166284955.1">
    <property type="nucleotide sequence ID" value="NZ_JAANNP010000200.1"/>
</dbReference>
<gene>
    <name evidence="3" type="ORF">G9H71_22360</name>
</gene>
<reference evidence="3 4" key="1">
    <citation type="submission" date="2020-03" db="EMBL/GenBank/DDBJ databases">
        <title>Two novel Motilibacter sp.</title>
        <authorList>
            <person name="Liu S."/>
        </authorList>
    </citation>
    <scope>NUCLEOTIDE SEQUENCE [LARGE SCALE GENOMIC DNA]</scope>
    <source>
        <strain evidence="3 4">E257</strain>
    </source>
</reference>
<dbReference type="Proteomes" id="UP000800981">
    <property type="component" value="Unassembled WGS sequence"/>
</dbReference>
<dbReference type="SMART" id="SM00646">
    <property type="entry name" value="Ami_3"/>
    <property type="match status" value="1"/>
</dbReference>
<dbReference type="InterPro" id="IPR050695">
    <property type="entry name" value="N-acetylmuramoyl_amidase_3"/>
</dbReference>
<dbReference type="InterPro" id="IPR036365">
    <property type="entry name" value="PGBD-like_sf"/>
</dbReference>
<dbReference type="Pfam" id="PF01471">
    <property type="entry name" value="PG_binding_1"/>
    <property type="match status" value="2"/>
</dbReference>
<dbReference type="SUPFAM" id="SSF47090">
    <property type="entry name" value="PGBD-like"/>
    <property type="match status" value="2"/>
</dbReference>
<dbReference type="InterPro" id="IPR002508">
    <property type="entry name" value="MurNAc-LAA_cat"/>
</dbReference>
<dbReference type="Gene3D" id="3.40.630.40">
    <property type="entry name" value="Zn-dependent exopeptidases"/>
    <property type="match status" value="1"/>
</dbReference>
<dbReference type="PANTHER" id="PTHR30404">
    <property type="entry name" value="N-ACETYLMURAMOYL-L-ALANINE AMIDASE"/>
    <property type="match status" value="1"/>
</dbReference>
<evidence type="ECO:0000313" key="4">
    <source>
        <dbReference type="Proteomes" id="UP000800981"/>
    </source>
</evidence>
<evidence type="ECO:0000313" key="3">
    <source>
        <dbReference type="EMBL" id="NHC16532.1"/>
    </source>
</evidence>
<comment type="caution">
    <text evidence="3">The sequence shown here is derived from an EMBL/GenBank/DDBJ whole genome shotgun (WGS) entry which is preliminary data.</text>
</comment>
<dbReference type="InterPro" id="IPR002477">
    <property type="entry name" value="Peptidoglycan-bd-like"/>
</dbReference>
<feature type="domain" description="MurNAc-LAA" evidence="2">
    <location>
        <begin position="248"/>
        <end position="364"/>
    </location>
</feature>
<dbReference type="SUPFAM" id="SSF53187">
    <property type="entry name" value="Zn-dependent exopeptidases"/>
    <property type="match status" value="1"/>
</dbReference>
<dbReference type="Gene3D" id="1.10.101.10">
    <property type="entry name" value="PGBD-like superfamily/PGBD"/>
    <property type="match status" value="2"/>
</dbReference>
<protein>
    <submittedName>
        <fullName evidence="3">N-acetylmuramoyl-L-alanine amidase</fullName>
    </submittedName>
</protein>
<evidence type="ECO:0000256" key="1">
    <source>
        <dbReference type="ARBA" id="ARBA00022801"/>
    </source>
</evidence>
<accession>A0ABX0H443</accession>
<dbReference type="EMBL" id="JAANNP010000200">
    <property type="protein sequence ID" value="NHC16532.1"/>
    <property type="molecule type" value="Genomic_DNA"/>
</dbReference>
<keyword evidence="1" id="KW-0378">Hydrolase</keyword>
<dbReference type="CDD" id="cd02696">
    <property type="entry name" value="MurNAc-LAA"/>
    <property type="match status" value="1"/>
</dbReference>